<accession>A0ABQ5UAM9</accession>
<dbReference type="EMBL" id="BSNG01000001">
    <property type="protein sequence ID" value="GLQ08352.1"/>
    <property type="molecule type" value="Genomic_DNA"/>
</dbReference>
<dbReference type="InterPro" id="IPR052044">
    <property type="entry name" value="PKS_Associated_Protein"/>
</dbReference>
<dbReference type="InterPro" id="IPR011051">
    <property type="entry name" value="RmlC_Cupin_sf"/>
</dbReference>
<dbReference type="InterPro" id="IPR013096">
    <property type="entry name" value="Cupin_2"/>
</dbReference>
<dbReference type="InterPro" id="IPR014710">
    <property type="entry name" value="RmlC-like_jellyroll"/>
</dbReference>
<dbReference type="PANTHER" id="PTHR36114:SF1">
    <property type="entry name" value="16.7 KDA PROTEIN IN WHIE LOCUS"/>
    <property type="match status" value="1"/>
</dbReference>
<dbReference type="CDD" id="cd02226">
    <property type="entry name" value="cupin_YdbB-like"/>
    <property type="match status" value="1"/>
</dbReference>
<organism evidence="2 3">
    <name type="scientific">Devosia yakushimensis</name>
    <dbReference type="NCBI Taxonomy" id="470028"/>
    <lineage>
        <taxon>Bacteria</taxon>
        <taxon>Pseudomonadati</taxon>
        <taxon>Pseudomonadota</taxon>
        <taxon>Alphaproteobacteria</taxon>
        <taxon>Hyphomicrobiales</taxon>
        <taxon>Devosiaceae</taxon>
        <taxon>Devosia</taxon>
    </lineage>
</organism>
<reference evidence="2" key="1">
    <citation type="journal article" date="2014" name="Int. J. Syst. Evol. Microbiol.">
        <title>Complete genome of a new Firmicutes species belonging to the dominant human colonic microbiota ('Ruminococcus bicirculans') reveals two chromosomes and a selective capacity to utilize plant glucans.</title>
        <authorList>
            <consortium name="NISC Comparative Sequencing Program"/>
            <person name="Wegmann U."/>
            <person name="Louis P."/>
            <person name="Goesmann A."/>
            <person name="Henrissat B."/>
            <person name="Duncan S.H."/>
            <person name="Flint H.J."/>
        </authorList>
    </citation>
    <scope>NUCLEOTIDE SEQUENCE</scope>
    <source>
        <strain evidence="2">NBRC 103855</strain>
    </source>
</reference>
<dbReference type="Proteomes" id="UP001161406">
    <property type="component" value="Unassembled WGS sequence"/>
</dbReference>
<feature type="domain" description="Cupin type-2" evidence="1">
    <location>
        <begin position="40"/>
        <end position="100"/>
    </location>
</feature>
<sequence length="125" mass="13851">MSVPRKINLVQAASDTIKAVWQPHIAGDINDSQVKIAKFGEVFDWHAHEHEDEGFLVLKGRIAIDFRDGVVELGEGEFLVVPKSVEHRPRSLTHEPIVLMVEPSTTINTGTATSSARTVTELNRL</sequence>
<evidence type="ECO:0000313" key="3">
    <source>
        <dbReference type="Proteomes" id="UP001161406"/>
    </source>
</evidence>
<evidence type="ECO:0000259" key="1">
    <source>
        <dbReference type="Pfam" id="PF07883"/>
    </source>
</evidence>
<dbReference type="Pfam" id="PF07883">
    <property type="entry name" value="Cupin_2"/>
    <property type="match status" value="1"/>
</dbReference>
<dbReference type="RefSeq" id="WP_284387239.1">
    <property type="nucleotide sequence ID" value="NZ_BSNG01000001.1"/>
</dbReference>
<gene>
    <name evidence="2" type="ORF">GCM10007913_02840</name>
</gene>
<protein>
    <submittedName>
        <fullName evidence="2">Cupin</fullName>
    </submittedName>
</protein>
<dbReference type="PANTHER" id="PTHR36114">
    <property type="entry name" value="16.7 KDA PROTEIN IN WHIE LOCUS"/>
    <property type="match status" value="1"/>
</dbReference>
<evidence type="ECO:0000313" key="2">
    <source>
        <dbReference type="EMBL" id="GLQ08352.1"/>
    </source>
</evidence>
<dbReference type="Gene3D" id="2.60.120.10">
    <property type="entry name" value="Jelly Rolls"/>
    <property type="match status" value="1"/>
</dbReference>
<comment type="caution">
    <text evidence="2">The sequence shown here is derived from an EMBL/GenBank/DDBJ whole genome shotgun (WGS) entry which is preliminary data.</text>
</comment>
<proteinExistence type="predicted"/>
<keyword evidence="3" id="KW-1185">Reference proteome</keyword>
<dbReference type="SUPFAM" id="SSF51182">
    <property type="entry name" value="RmlC-like cupins"/>
    <property type="match status" value="1"/>
</dbReference>
<name>A0ABQ5UAM9_9HYPH</name>
<reference evidence="2" key="2">
    <citation type="submission" date="2023-01" db="EMBL/GenBank/DDBJ databases">
        <title>Draft genome sequence of Devosia yakushimensis strain NBRC 103855.</title>
        <authorList>
            <person name="Sun Q."/>
            <person name="Mori K."/>
        </authorList>
    </citation>
    <scope>NUCLEOTIDE SEQUENCE</scope>
    <source>
        <strain evidence="2">NBRC 103855</strain>
    </source>
</reference>